<keyword evidence="3 5" id="KW-0697">Rotamase</keyword>
<sequence>MDFADQTDSVSYALGYLQAANLKQQFERWPVEIDSAACVGLAKTIAKQGMSKGNLEHLNGMFNEIDEAAFMKGFLNEFAYNKSYFTEMTADMYLRKVMEANKAVKDAERAEKAEANLAEGQKFLDENSKKEGIVTLESGLQYEVLKEGNGAIATASDRVKCHYQGSLIDGTVFDSSLENENPAQFAVTGVIKGWTEALQLMPEGSKWRLYIPADLAYGERGSGAKIGPNSTLIFDLDLIEVVKK</sequence>
<accession>A0ABS1HKU9</accession>
<dbReference type="Pfam" id="PF01346">
    <property type="entry name" value="FKBP_N"/>
    <property type="match status" value="1"/>
</dbReference>
<evidence type="ECO:0000313" key="8">
    <source>
        <dbReference type="EMBL" id="MBK3518304.1"/>
    </source>
</evidence>
<evidence type="ECO:0000256" key="3">
    <source>
        <dbReference type="ARBA" id="ARBA00023110"/>
    </source>
</evidence>
<dbReference type="EMBL" id="JAENRR010000031">
    <property type="protein sequence ID" value="MBK3518304.1"/>
    <property type="molecule type" value="Genomic_DNA"/>
</dbReference>
<dbReference type="Gene3D" id="1.10.287.460">
    <property type="entry name" value="Peptidyl-prolyl cis-trans isomerase, FKBP-type, N-terminal domain"/>
    <property type="match status" value="1"/>
</dbReference>
<dbReference type="PANTHER" id="PTHR43811">
    <property type="entry name" value="FKBP-TYPE PEPTIDYL-PROLYL CIS-TRANS ISOMERASE FKPA"/>
    <property type="match status" value="1"/>
</dbReference>
<dbReference type="SUPFAM" id="SSF54534">
    <property type="entry name" value="FKBP-like"/>
    <property type="match status" value="1"/>
</dbReference>
<organism evidence="8 9">
    <name type="scientific">Carboxylicivirga marina</name>
    <dbReference type="NCBI Taxonomy" id="2800988"/>
    <lineage>
        <taxon>Bacteria</taxon>
        <taxon>Pseudomonadati</taxon>
        <taxon>Bacteroidota</taxon>
        <taxon>Bacteroidia</taxon>
        <taxon>Marinilabiliales</taxon>
        <taxon>Marinilabiliaceae</taxon>
        <taxon>Carboxylicivirga</taxon>
    </lineage>
</organism>
<evidence type="ECO:0000256" key="6">
    <source>
        <dbReference type="RuleBase" id="RU003915"/>
    </source>
</evidence>
<reference evidence="8 9" key="1">
    <citation type="submission" date="2021-01" db="EMBL/GenBank/DDBJ databases">
        <title>Carboxyliciviraga sp.nov., isolated from coastal sediments.</title>
        <authorList>
            <person name="Lu D."/>
            <person name="Zhang T."/>
        </authorList>
    </citation>
    <scope>NUCLEOTIDE SEQUENCE [LARGE SCALE GENOMIC DNA]</scope>
    <source>
        <strain evidence="8 9">N1Y132</strain>
    </source>
</reference>
<dbReference type="InterPro" id="IPR046357">
    <property type="entry name" value="PPIase_dom_sf"/>
</dbReference>
<dbReference type="Pfam" id="PF00254">
    <property type="entry name" value="FKBP_C"/>
    <property type="match status" value="1"/>
</dbReference>
<keyword evidence="4 5" id="KW-0413">Isomerase</keyword>
<evidence type="ECO:0000256" key="4">
    <source>
        <dbReference type="ARBA" id="ARBA00023235"/>
    </source>
</evidence>
<evidence type="ECO:0000256" key="1">
    <source>
        <dbReference type="ARBA" id="ARBA00000971"/>
    </source>
</evidence>
<dbReference type="InterPro" id="IPR000774">
    <property type="entry name" value="PPIase_FKBP_N"/>
</dbReference>
<protein>
    <recommendedName>
        <fullName evidence="6">Peptidyl-prolyl cis-trans isomerase</fullName>
        <ecNumber evidence="6">5.2.1.8</ecNumber>
    </recommendedName>
</protein>
<name>A0ABS1HKU9_9BACT</name>
<dbReference type="GO" id="GO:0016853">
    <property type="term" value="F:isomerase activity"/>
    <property type="evidence" value="ECO:0007669"/>
    <property type="project" value="UniProtKB-KW"/>
</dbReference>
<evidence type="ECO:0000259" key="7">
    <source>
        <dbReference type="PROSITE" id="PS50059"/>
    </source>
</evidence>
<dbReference type="Proteomes" id="UP000605676">
    <property type="component" value="Unassembled WGS sequence"/>
</dbReference>
<evidence type="ECO:0000256" key="2">
    <source>
        <dbReference type="ARBA" id="ARBA00006577"/>
    </source>
</evidence>
<feature type="domain" description="PPIase FKBP-type" evidence="7">
    <location>
        <begin position="156"/>
        <end position="242"/>
    </location>
</feature>
<dbReference type="Gene3D" id="3.10.50.40">
    <property type="match status" value="1"/>
</dbReference>
<gene>
    <name evidence="8" type="ORF">JIV24_13245</name>
</gene>
<dbReference type="EC" id="5.2.1.8" evidence="6"/>
<dbReference type="PROSITE" id="PS50059">
    <property type="entry name" value="FKBP_PPIASE"/>
    <property type="match status" value="1"/>
</dbReference>
<keyword evidence="9" id="KW-1185">Reference proteome</keyword>
<dbReference type="InterPro" id="IPR036944">
    <property type="entry name" value="PPIase_FKBP_N_sf"/>
</dbReference>
<evidence type="ECO:0000313" key="9">
    <source>
        <dbReference type="Proteomes" id="UP000605676"/>
    </source>
</evidence>
<evidence type="ECO:0000256" key="5">
    <source>
        <dbReference type="PROSITE-ProRule" id="PRU00277"/>
    </source>
</evidence>
<comment type="caution">
    <text evidence="8">The sequence shown here is derived from an EMBL/GenBank/DDBJ whole genome shotgun (WGS) entry which is preliminary data.</text>
</comment>
<dbReference type="PANTHER" id="PTHR43811:SF19">
    <property type="entry name" value="39 KDA FK506-BINDING NUCLEAR PROTEIN"/>
    <property type="match status" value="1"/>
</dbReference>
<dbReference type="InterPro" id="IPR001179">
    <property type="entry name" value="PPIase_FKBP_dom"/>
</dbReference>
<comment type="catalytic activity">
    <reaction evidence="1 5 6">
        <text>[protein]-peptidylproline (omega=180) = [protein]-peptidylproline (omega=0)</text>
        <dbReference type="Rhea" id="RHEA:16237"/>
        <dbReference type="Rhea" id="RHEA-COMP:10747"/>
        <dbReference type="Rhea" id="RHEA-COMP:10748"/>
        <dbReference type="ChEBI" id="CHEBI:83833"/>
        <dbReference type="ChEBI" id="CHEBI:83834"/>
        <dbReference type="EC" id="5.2.1.8"/>
    </reaction>
</comment>
<comment type="similarity">
    <text evidence="2 6">Belongs to the FKBP-type PPIase family.</text>
</comment>
<proteinExistence type="inferred from homology"/>